<gene>
    <name evidence="1" type="primary">Necator_chrII.g8759</name>
    <name evidence="1" type="ORF">RB195_020964</name>
</gene>
<reference evidence="1 2" key="1">
    <citation type="submission" date="2023-08" db="EMBL/GenBank/DDBJ databases">
        <title>A Necator americanus chromosomal reference genome.</title>
        <authorList>
            <person name="Ilik V."/>
            <person name="Petrzelkova K.J."/>
            <person name="Pardy F."/>
            <person name="Fuh T."/>
            <person name="Niatou-Singa F.S."/>
            <person name="Gouil Q."/>
            <person name="Baker L."/>
            <person name="Ritchie M.E."/>
            <person name="Jex A.R."/>
            <person name="Gazzola D."/>
            <person name="Li H."/>
            <person name="Toshio Fujiwara R."/>
            <person name="Zhan B."/>
            <person name="Aroian R.V."/>
            <person name="Pafco B."/>
            <person name="Schwarz E.M."/>
        </authorList>
    </citation>
    <scope>NUCLEOTIDE SEQUENCE [LARGE SCALE GENOMIC DNA]</scope>
    <source>
        <strain evidence="1 2">Aroian</strain>
        <tissue evidence="1">Whole animal</tissue>
    </source>
</reference>
<protein>
    <recommendedName>
        <fullName evidence="3">ETS domain-containing protein</fullName>
    </recommendedName>
</protein>
<evidence type="ECO:0008006" key="3">
    <source>
        <dbReference type="Google" id="ProtNLM"/>
    </source>
</evidence>
<organism evidence="1 2">
    <name type="scientific">Necator americanus</name>
    <name type="common">Human hookworm</name>
    <dbReference type="NCBI Taxonomy" id="51031"/>
    <lineage>
        <taxon>Eukaryota</taxon>
        <taxon>Metazoa</taxon>
        <taxon>Ecdysozoa</taxon>
        <taxon>Nematoda</taxon>
        <taxon>Chromadorea</taxon>
        <taxon>Rhabditida</taxon>
        <taxon>Rhabditina</taxon>
        <taxon>Rhabditomorpha</taxon>
        <taxon>Strongyloidea</taxon>
        <taxon>Ancylostomatidae</taxon>
        <taxon>Bunostominae</taxon>
        <taxon>Necator</taxon>
    </lineage>
</organism>
<sequence>MNGNEQSYFGSTEGTTAYPKIVPNCIPIQNLGEVVTEPLAIYNEGEGAISHKEHIPYVLSSQEKVDFLKKCCASPLLRFILHLLSDVRQENLVSWYGGPFGVKIWNTRKFTERYNVAMGTNMNFTNVSRALQSCEHITIAGHGFPNIPPAAMPKDIPPYFPFERQCIVKTPQTGYGECLSPPDTSHLLPAACYKQPPPYHHILTPGNPPQTTSDIISYQSVPQYSAQILSPAPSLGSFEGSSPTMSITSPSSSFPILCSAVLTPPPSDTSACSSDSLNFNDSLNTQPYSPISPIVSFGASAESFLASCRDPVPQRICSLTESKSVVTRIEQSPQFQSIPVEPISIIEKTETKSLSLLARGNPQREFTETPGEEEEDIFGSLSNILGYDVSIDETSLLYN</sequence>
<accession>A0ABR1CNI8</accession>
<name>A0ABR1CNI8_NECAM</name>
<proteinExistence type="predicted"/>
<dbReference type="EMBL" id="JAVFWL010000002">
    <property type="protein sequence ID" value="KAK6739218.1"/>
    <property type="molecule type" value="Genomic_DNA"/>
</dbReference>
<keyword evidence="2" id="KW-1185">Reference proteome</keyword>
<evidence type="ECO:0000313" key="2">
    <source>
        <dbReference type="Proteomes" id="UP001303046"/>
    </source>
</evidence>
<comment type="caution">
    <text evidence="1">The sequence shown here is derived from an EMBL/GenBank/DDBJ whole genome shotgun (WGS) entry which is preliminary data.</text>
</comment>
<evidence type="ECO:0000313" key="1">
    <source>
        <dbReference type="EMBL" id="KAK6739218.1"/>
    </source>
</evidence>
<dbReference type="Proteomes" id="UP001303046">
    <property type="component" value="Unassembled WGS sequence"/>
</dbReference>